<feature type="binding site" evidence="8">
    <location>
        <position position="212"/>
    </location>
    <ligand>
        <name>shikimate</name>
        <dbReference type="ChEBI" id="CHEBI:36208"/>
    </ligand>
</feature>
<dbReference type="GO" id="GO:0050661">
    <property type="term" value="F:NADP binding"/>
    <property type="evidence" value="ECO:0007669"/>
    <property type="project" value="InterPro"/>
</dbReference>
<evidence type="ECO:0000256" key="2">
    <source>
        <dbReference type="ARBA" id="ARBA00012962"/>
    </source>
</evidence>
<dbReference type="EMBL" id="CP118848">
    <property type="protein sequence ID" value="WHI58739.1"/>
    <property type="molecule type" value="Genomic_DNA"/>
</dbReference>
<comment type="subunit">
    <text evidence="8">Homodimer.</text>
</comment>
<feature type="binding site" evidence="8">
    <location>
        <position position="100"/>
    </location>
    <ligand>
        <name>shikimate</name>
        <dbReference type="ChEBI" id="CHEBI:36208"/>
    </ligand>
</feature>
<evidence type="ECO:0000256" key="6">
    <source>
        <dbReference type="ARBA" id="ARBA00023141"/>
    </source>
</evidence>
<dbReference type="Gene3D" id="3.40.50.720">
    <property type="entry name" value="NAD(P)-binding Rossmann-like Domain"/>
    <property type="match status" value="1"/>
</dbReference>
<protein>
    <recommendedName>
        <fullName evidence="2 8">Shikimate dehydrogenase (NADP(+))</fullName>
        <shortName evidence="8">SDH</shortName>
        <ecNumber evidence="2 8">1.1.1.25</ecNumber>
    </recommendedName>
</protein>
<dbReference type="CDD" id="cd01065">
    <property type="entry name" value="NAD_bind_Shikimate_DH"/>
    <property type="match status" value="1"/>
</dbReference>
<gene>
    <name evidence="8 12" type="primary">aroE</name>
    <name evidence="12" type="ORF">PYH69_08200</name>
</gene>
<proteinExistence type="inferred from homology"/>
<dbReference type="GO" id="GO:0009073">
    <property type="term" value="P:aromatic amino acid family biosynthetic process"/>
    <property type="evidence" value="ECO:0007669"/>
    <property type="project" value="UniProtKB-KW"/>
</dbReference>
<comment type="function">
    <text evidence="8">Involved in the biosynthesis of the chorismate, which leads to the biosynthesis of aromatic amino acids. Catalyzes the reversible NADPH linked reduction of 3-dehydroshikimate (DHSA) to yield shikimate (SA).</text>
</comment>
<dbReference type="InterPro" id="IPR006151">
    <property type="entry name" value="Shikm_DH/Glu-tRNA_Rdtase"/>
</dbReference>
<dbReference type="SUPFAM" id="SSF53223">
    <property type="entry name" value="Aminoacid dehydrogenase-like, N-terminal domain"/>
    <property type="match status" value="1"/>
</dbReference>
<dbReference type="InterPro" id="IPR011342">
    <property type="entry name" value="Shikimate_DH"/>
</dbReference>
<dbReference type="GeneID" id="99676490"/>
<feature type="domain" description="SDH C-terminal" evidence="11">
    <location>
        <begin position="233"/>
        <end position="262"/>
    </location>
</feature>
<dbReference type="RefSeq" id="WP_016998542.1">
    <property type="nucleotide sequence ID" value="NZ_CABIVY010000004.1"/>
</dbReference>
<feature type="binding site" evidence="8">
    <location>
        <begin position="13"/>
        <end position="15"/>
    </location>
    <ligand>
        <name>shikimate</name>
        <dbReference type="ChEBI" id="CHEBI:36208"/>
    </ligand>
</feature>
<dbReference type="GO" id="GO:0008652">
    <property type="term" value="P:amino acid biosynthetic process"/>
    <property type="evidence" value="ECO:0007669"/>
    <property type="project" value="UniProtKB-KW"/>
</dbReference>
<evidence type="ECO:0000256" key="3">
    <source>
        <dbReference type="ARBA" id="ARBA00022605"/>
    </source>
</evidence>
<feature type="binding site" evidence="8">
    <location>
        <position position="233"/>
    </location>
    <ligand>
        <name>NADP(+)</name>
        <dbReference type="ChEBI" id="CHEBI:58349"/>
    </ligand>
</feature>
<dbReference type="InterPro" id="IPR046346">
    <property type="entry name" value="Aminoacid_DH-like_N_sf"/>
</dbReference>
<feature type="binding site" evidence="8">
    <location>
        <position position="240"/>
    </location>
    <ligand>
        <name>shikimate</name>
        <dbReference type="ChEBI" id="CHEBI:36208"/>
    </ligand>
</feature>
<dbReference type="Pfam" id="PF08501">
    <property type="entry name" value="Shikimate_dh_N"/>
    <property type="match status" value="1"/>
</dbReference>
<dbReference type="PANTHER" id="PTHR21089">
    <property type="entry name" value="SHIKIMATE DEHYDROGENASE"/>
    <property type="match status" value="1"/>
</dbReference>
<keyword evidence="6 8" id="KW-0057">Aromatic amino acid biosynthesis</keyword>
<name>A0AAX3W1X9_MAMLE</name>
<organism evidence="12 13">
    <name type="scientific">Mammaliicoccus lentus</name>
    <name type="common">Staphylococcus lentus</name>
    <dbReference type="NCBI Taxonomy" id="42858"/>
    <lineage>
        <taxon>Bacteria</taxon>
        <taxon>Bacillati</taxon>
        <taxon>Bacillota</taxon>
        <taxon>Bacilli</taxon>
        <taxon>Bacillales</taxon>
        <taxon>Staphylococcaceae</taxon>
        <taxon>Mammaliicoccus</taxon>
    </lineage>
</organism>
<evidence type="ECO:0000256" key="7">
    <source>
        <dbReference type="ARBA" id="ARBA00049442"/>
    </source>
</evidence>
<dbReference type="EC" id="1.1.1.25" evidence="2 8"/>
<comment type="similarity">
    <text evidence="8">Belongs to the shikimate dehydrogenase family.</text>
</comment>
<dbReference type="GO" id="GO:0019632">
    <property type="term" value="P:shikimate metabolic process"/>
    <property type="evidence" value="ECO:0007669"/>
    <property type="project" value="InterPro"/>
</dbReference>
<dbReference type="PANTHER" id="PTHR21089:SF1">
    <property type="entry name" value="BIFUNCTIONAL 3-DEHYDROQUINATE DEHYDRATASE_SHIKIMATE DEHYDROGENASE, CHLOROPLASTIC"/>
    <property type="match status" value="1"/>
</dbReference>
<feature type="domain" description="Quinate/shikimate 5-dehydrogenase/glutamyl-tRNA reductase" evidence="9">
    <location>
        <begin position="112"/>
        <end position="183"/>
    </location>
</feature>
<evidence type="ECO:0000259" key="10">
    <source>
        <dbReference type="Pfam" id="PF08501"/>
    </source>
</evidence>
<reference evidence="12" key="1">
    <citation type="journal article" date="2023" name="Antibiotics">
        <title>Prevalence and Molecular Characterization of Methicillin-Resistant Staphylococci (MRS) and Mammaliicocci (MRM) in Dromedary Camels from Algeria: First Detection of SCCmec-mecC Hybrid in Methicillin-Resistant Mammaliicoccus lentus.</title>
        <authorList>
            <person name="Belhout C."/>
            <person name="Boyen F."/>
            <person name="Vereecke N."/>
            <person name="Theuns S."/>
            <person name="Taibi N."/>
            <person name="Stegger M."/>
            <person name="de la Fe-Rodriguez P.Y."/>
            <person name="Bouayad L."/>
            <person name="Elgroud R."/>
            <person name="Butaye P."/>
        </authorList>
    </citation>
    <scope>NUCLEOTIDE SEQUENCE</scope>
    <source>
        <strain evidence="12">7048</strain>
    </source>
</reference>
<dbReference type="FunFam" id="3.40.50.10860:FF:000016">
    <property type="entry name" value="Shikimate dehydrogenase (NADP(+))"/>
    <property type="match status" value="1"/>
</dbReference>
<evidence type="ECO:0000256" key="4">
    <source>
        <dbReference type="ARBA" id="ARBA00022857"/>
    </source>
</evidence>
<dbReference type="SUPFAM" id="SSF51735">
    <property type="entry name" value="NAD(P)-binding Rossmann-fold domains"/>
    <property type="match status" value="1"/>
</dbReference>
<keyword evidence="5 8" id="KW-0560">Oxidoreductase</keyword>
<dbReference type="HAMAP" id="MF_00222">
    <property type="entry name" value="Shikimate_DH_AroE"/>
    <property type="match status" value="1"/>
</dbReference>
<feature type="domain" description="Shikimate dehydrogenase substrate binding N-terminal" evidence="10">
    <location>
        <begin position="5"/>
        <end position="87"/>
    </location>
</feature>
<dbReference type="AlphaFoldDB" id="A0AAX3W1X9"/>
<feature type="binding site" evidence="8">
    <location>
        <position position="60"/>
    </location>
    <ligand>
        <name>shikimate</name>
        <dbReference type="ChEBI" id="CHEBI:36208"/>
    </ligand>
</feature>
<accession>A0AAX3W1X9</accession>
<dbReference type="GO" id="GO:0009423">
    <property type="term" value="P:chorismate biosynthetic process"/>
    <property type="evidence" value="ECO:0007669"/>
    <property type="project" value="UniProtKB-UniRule"/>
</dbReference>
<feature type="active site" description="Proton acceptor" evidence="8">
    <location>
        <position position="64"/>
    </location>
</feature>
<comment type="pathway">
    <text evidence="1 8">Metabolic intermediate biosynthesis; chorismate biosynthesis; chorismate from D-erythrose 4-phosphate and phosphoenolpyruvate: step 4/7.</text>
</comment>
<dbReference type="NCBIfam" id="TIGR00507">
    <property type="entry name" value="aroE"/>
    <property type="match status" value="1"/>
</dbReference>
<keyword evidence="3 8" id="KW-0028">Amino-acid biosynthesis</keyword>
<dbReference type="InterPro" id="IPR013708">
    <property type="entry name" value="Shikimate_DH-bd_N"/>
</dbReference>
<feature type="binding site" evidence="8">
    <location>
        <begin position="124"/>
        <end position="128"/>
    </location>
    <ligand>
        <name>NADP(+)</name>
        <dbReference type="ChEBI" id="CHEBI:58349"/>
    </ligand>
</feature>
<evidence type="ECO:0000256" key="5">
    <source>
        <dbReference type="ARBA" id="ARBA00023002"/>
    </source>
</evidence>
<comment type="catalytic activity">
    <reaction evidence="7 8">
        <text>shikimate + NADP(+) = 3-dehydroshikimate + NADPH + H(+)</text>
        <dbReference type="Rhea" id="RHEA:17737"/>
        <dbReference type="ChEBI" id="CHEBI:15378"/>
        <dbReference type="ChEBI" id="CHEBI:16630"/>
        <dbReference type="ChEBI" id="CHEBI:36208"/>
        <dbReference type="ChEBI" id="CHEBI:57783"/>
        <dbReference type="ChEBI" id="CHEBI:58349"/>
        <dbReference type="EC" id="1.1.1.25"/>
    </reaction>
</comment>
<sequence length="269" mass="30337">MKFAVIGHPIGHSLSPIMHLNNFEALERDDEYIALDIDPKHMQHIRDIIKEKELDGFNITIPHKETIIPYLDEISTNAEHIGAVNTVHIDGDKWTGYNTDGIGFVKGLLDNYGSIAGKNILVLGAGGASKGIVAEMMKYTERKISVANRSLERFENWNLDINQYQLDKIKPILNEFDIIINTTPVGMNESSDELIIPIEEIHANALVCDIIYIPDKTPLLRACESRGLTIYNGLDMFIYQGAESFKIWTGETADIKAMKNKVIEELKRR</sequence>
<evidence type="ECO:0000259" key="11">
    <source>
        <dbReference type="Pfam" id="PF18317"/>
    </source>
</evidence>
<evidence type="ECO:0000256" key="8">
    <source>
        <dbReference type="HAMAP-Rule" id="MF_00222"/>
    </source>
</evidence>
<keyword evidence="4 8" id="KW-0521">NADP</keyword>
<dbReference type="InterPro" id="IPR041121">
    <property type="entry name" value="SDH_C"/>
</dbReference>
<evidence type="ECO:0000259" key="9">
    <source>
        <dbReference type="Pfam" id="PF01488"/>
    </source>
</evidence>
<evidence type="ECO:0000313" key="12">
    <source>
        <dbReference type="EMBL" id="WHI58739.1"/>
    </source>
</evidence>
<dbReference type="Proteomes" id="UP001223261">
    <property type="component" value="Chromosome"/>
</dbReference>
<dbReference type="InterPro" id="IPR022893">
    <property type="entry name" value="Shikimate_DH_fam"/>
</dbReference>
<dbReference type="Pfam" id="PF01488">
    <property type="entry name" value="Shikimate_DH"/>
    <property type="match status" value="1"/>
</dbReference>
<evidence type="ECO:0000256" key="1">
    <source>
        <dbReference type="ARBA" id="ARBA00004871"/>
    </source>
</evidence>
<comment type="caution">
    <text evidence="8">Lacks conserved residue(s) required for the propagation of feature annotation.</text>
</comment>
<feature type="binding site" evidence="8">
    <location>
        <position position="210"/>
    </location>
    <ligand>
        <name>NADP(+)</name>
        <dbReference type="ChEBI" id="CHEBI:58349"/>
    </ligand>
</feature>
<dbReference type="GO" id="GO:0005829">
    <property type="term" value="C:cytosol"/>
    <property type="evidence" value="ECO:0007669"/>
    <property type="project" value="TreeGrafter"/>
</dbReference>
<dbReference type="GO" id="GO:0004764">
    <property type="term" value="F:shikimate 3-dehydrogenase (NADP+) activity"/>
    <property type="evidence" value="ECO:0007669"/>
    <property type="project" value="UniProtKB-UniRule"/>
</dbReference>
<evidence type="ECO:0000313" key="13">
    <source>
        <dbReference type="Proteomes" id="UP001223261"/>
    </source>
</evidence>
<dbReference type="Pfam" id="PF18317">
    <property type="entry name" value="SDH_C"/>
    <property type="match status" value="1"/>
</dbReference>
<dbReference type="InterPro" id="IPR036291">
    <property type="entry name" value="NAD(P)-bd_dom_sf"/>
</dbReference>
<feature type="binding site" evidence="8">
    <location>
        <position position="85"/>
    </location>
    <ligand>
        <name>shikimate</name>
        <dbReference type="ChEBI" id="CHEBI:36208"/>
    </ligand>
</feature>
<dbReference type="Gene3D" id="3.40.50.10860">
    <property type="entry name" value="Leucine Dehydrogenase, chain A, domain 1"/>
    <property type="match status" value="1"/>
</dbReference>